<gene>
    <name evidence="2" type="ORF">SAMN05444008_102357</name>
</gene>
<name>A0A1M4VS06_9BACT</name>
<sequence>MTTILFLKCVLAGVLGIAFHIAVIKLPALKQRSEAANKPFSALDYFKDDWVTILGSVLTVAIFLLILDEVVHFNPIIMDYVKFFFAFVGFVGSSILQKAFSKTEKKILQVIDVKTDIADGK</sequence>
<feature type="transmembrane region" description="Helical" evidence="1">
    <location>
        <begin position="6"/>
        <end position="29"/>
    </location>
</feature>
<feature type="transmembrane region" description="Helical" evidence="1">
    <location>
        <begin position="73"/>
        <end position="96"/>
    </location>
</feature>
<keyword evidence="1" id="KW-0472">Membrane</keyword>
<accession>A0A1M4VS06</accession>
<keyword evidence="1" id="KW-1133">Transmembrane helix</keyword>
<evidence type="ECO:0000313" key="2">
    <source>
        <dbReference type="EMBL" id="SHE71630.1"/>
    </source>
</evidence>
<dbReference type="EMBL" id="FQUO01000002">
    <property type="protein sequence ID" value="SHE71630.1"/>
    <property type="molecule type" value="Genomic_DNA"/>
</dbReference>
<feature type="transmembrane region" description="Helical" evidence="1">
    <location>
        <begin position="50"/>
        <end position="67"/>
    </location>
</feature>
<reference evidence="2 3" key="1">
    <citation type="submission" date="2016-11" db="EMBL/GenBank/DDBJ databases">
        <authorList>
            <person name="Jaros S."/>
            <person name="Januszkiewicz K."/>
            <person name="Wedrychowicz H."/>
        </authorList>
    </citation>
    <scope>NUCLEOTIDE SEQUENCE [LARGE SCALE GENOMIC DNA]</scope>
    <source>
        <strain evidence="2 3">DSM 26897</strain>
    </source>
</reference>
<keyword evidence="1" id="KW-0812">Transmembrane</keyword>
<organism evidence="2 3">
    <name type="scientific">Cnuella takakiae</name>
    <dbReference type="NCBI Taxonomy" id="1302690"/>
    <lineage>
        <taxon>Bacteria</taxon>
        <taxon>Pseudomonadati</taxon>
        <taxon>Bacteroidota</taxon>
        <taxon>Chitinophagia</taxon>
        <taxon>Chitinophagales</taxon>
        <taxon>Chitinophagaceae</taxon>
        <taxon>Cnuella</taxon>
    </lineage>
</organism>
<evidence type="ECO:0000313" key="3">
    <source>
        <dbReference type="Proteomes" id="UP000184368"/>
    </source>
</evidence>
<dbReference type="Proteomes" id="UP000184368">
    <property type="component" value="Unassembled WGS sequence"/>
</dbReference>
<dbReference type="STRING" id="1302690.BUE76_11935"/>
<dbReference type="AlphaFoldDB" id="A0A1M4VS06"/>
<protein>
    <submittedName>
        <fullName evidence="2">Uncharacterized protein</fullName>
    </submittedName>
</protein>
<dbReference type="RefSeq" id="WP_073040116.1">
    <property type="nucleotide sequence ID" value="NZ_FQUO01000002.1"/>
</dbReference>
<keyword evidence="3" id="KW-1185">Reference proteome</keyword>
<proteinExistence type="predicted"/>
<evidence type="ECO:0000256" key="1">
    <source>
        <dbReference type="SAM" id="Phobius"/>
    </source>
</evidence>